<gene>
    <name evidence="2" type="ORF">SAMN05192565_11156</name>
</gene>
<organism evidence="2 3">
    <name type="scientific">Methylobacterium gossipiicola</name>
    <dbReference type="NCBI Taxonomy" id="582675"/>
    <lineage>
        <taxon>Bacteria</taxon>
        <taxon>Pseudomonadati</taxon>
        <taxon>Pseudomonadota</taxon>
        <taxon>Alphaproteobacteria</taxon>
        <taxon>Hyphomicrobiales</taxon>
        <taxon>Methylobacteriaceae</taxon>
        <taxon>Methylobacterium</taxon>
    </lineage>
</organism>
<evidence type="ECO:0000256" key="1">
    <source>
        <dbReference type="SAM" id="SignalP"/>
    </source>
</evidence>
<dbReference type="AlphaFoldDB" id="A0A1I2UNP2"/>
<evidence type="ECO:0000313" key="2">
    <source>
        <dbReference type="EMBL" id="SFG78772.1"/>
    </source>
</evidence>
<dbReference type="Proteomes" id="UP000199229">
    <property type="component" value="Unassembled WGS sequence"/>
</dbReference>
<keyword evidence="1" id="KW-0732">Signal</keyword>
<feature type="signal peptide" evidence="1">
    <location>
        <begin position="1"/>
        <end position="24"/>
    </location>
</feature>
<protein>
    <recommendedName>
        <fullName evidence="4">SoxS protein</fullName>
    </recommendedName>
</protein>
<name>A0A1I2UNP2_9HYPH</name>
<dbReference type="STRING" id="582675.SAMN05192565_11156"/>
<dbReference type="EMBL" id="FOPM01000011">
    <property type="protein sequence ID" value="SFG78772.1"/>
    <property type="molecule type" value="Genomic_DNA"/>
</dbReference>
<keyword evidence="3" id="KW-1185">Reference proteome</keyword>
<feature type="chain" id="PRO_5011773228" description="SoxS protein" evidence="1">
    <location>
        <begin position="25"/>
        <end position="121"/>
    </location>
</feature>
<dbReference type="RefSeq" id="WP_244528708.1">
    <property type="nucleotide sequence ID" value="NZ_FOPM01000011.1"/>
</dbReference>
<evidence type="ECO:0008006" key="4">
    <source>
        <dbReference type="Google" id="ProtNLM"/>
    </source>
</evidence>
<evidence type="ECO:0000313" key="3">
    <source>
        <dbReference type="Proteomes" id="UP000199229"/>
    </source>
</evidence>
<dbReference type="Gene3D" id="3.40.30.10">
    <property type="entry name" value="Glutaredoxin"/>
    <property type="match status" value="1"/>
</dbReference>
<sequence length="121" mass="13378">MRATRRSVMVLAGGFLFIASNAMAAELVLFELAGCPWCTIWNRTIGPIYPKSEVGRRAPLRRVALGDGIPAGLTLKGPIRYTPTFVLVEEGREVDRIEGYSGEDFFWARIEALVGRRPPSP</sequence>
<dbReference type="InterPro" id="IPR036249">
    <property type="entry name" value="Thioredoxin-like_sf"/>
</dbReference>
<reference evidence="3" key="1">
    <citation type="submission" date="2016-10" db="EMBL/GenBank/DDBJ databases">
        <authorList>
            <person name="Varghese N."/>
            <person name="Submissions S."/>
        </authorList>
    </citation>
    <scope>NUCLEOTIDE SEQUENCE [LARGE SCALE GENOMIC DNA]</scope>
    <source>
        <strain evidence="3">Gh-105</strain>
    </source>
</reference>
<proteinExistence type="predicted"/>
<accession>A0A1I2UNP2</accession>
<dbReference type="SUPFAM" id="SSF52833">
    <property type="entry name" value="Thioredoxin-like"/>
    <property type="match status" value="1"/>
</dbReference>